<dbReference type="EMBL" id="JAMZMK010010819">
    <property type="protein sequence ID" value="KAI7730268.1"/>
    <property type="molecule type" value="Genomic_DNA"/>
</dbReference>
<keyword evidence="3" id="KW-1185">Reference proteome</keyword>
<reference evidence="2" key="1">
    <citation type="submission" date="2022-06" db="EMBL/GenBank/DDBJ databases">
        <title>Uncovering the hologenomic basis of an extraordinary plant invasion.</title>
        <authorList>
            <person name="Bieker V.C."/>
            <person name="Martin M.D."/>
            <person name="Gilbert T."/>
            <person name="Hodgins K."/>
            <person name="Battlay P."/>
            <person name="Petersen B."/>
            <person name="Wilson J."/>
        </authorList>
    </citation>
    <scope>NUCLEOTIDE SEQUENCE</scope>
    <source>
        <strain evidence="2">AA19_3_7</strain>
        <tissue evidence="2">Leaf</tissue>
    </source>
</reference>
<organism evidence="2 3">
    <name type="scientific">Ambrosia artemisiifolia</name>
    <name type="common">Common ragweed</name>
    <dbReference type="NCBI Taxonomy" id="4212"/>
    <lineage>
        <taxon>Eukaryota</taxon>
        <taxon>Viridiplantae</taxon>
        <taxon>Streptophyta</taxon>
        <taxon>Embryophyta</taxon>
        <taxon>Tracheophyta</taxon>
        <taxon>Spermatophyta</taxon>
        <taxon>Magnoliopsida</taxon>
        <taxon>eudicotyledons</taxon>
        <taxon>Gunneridae</taxon>
        <taxon>Pentapetalae</taxon>
        <taxon>asterids</taxon>
        <taxon>campanulids</taxon>
        <taxon>Asterales</taxon>
        <taxon>Asteraceae</taxon>
        <taxon>Asteroideae</taxon>
        <taxon>Heliantheae alliance</taxon>
        <taxon>Heliantheae</taxon>
        <taxon>Ambrosia</taxon>
    </lineage>
</organism>
<feature type="non-terminal residue" evidence="2">
    <location>
        <position position="269"/>
    </location>
</feature>
<dbReference type="PANTHER" id="PTHR33499">
    <property type="entry name" value="OS12G0282400 PROTEIN-RELATED"/>
    <property type="match status" value="1"/>
</dbReference>
<feature type="region of interest" description="Disordered" evidence="1">
    <location>
        <begin position="95"/>
        <end position="124"/>
    </location>
</feature>
<evidence type="ECO:0000313" key="2">
    <source>
        <dbReference type="EMBL" id="KAI7730268.1"/>
    </source>
</evidence>
<dbReference type="Proteomes" id="UP001206925">
    <property type="component" value="Unassembled WGS sequence"/>
</dbReference>
<sequence>MEYEKARLERIKQNEARMKELGVPLIKSSLNGTIRISKNKKRKDKNTNLEKDAEYMASTGNKKSRSDPIDSFSSHEIETISVLSPTNLVTNVEQSKGPEKDIVDDTTHETEEEIGEGVTRPTRGITCGKGARNAMKVSKKKLLLEFNFQLLRVVCENDSSFMHECGYILRTNCSLQYKDWRLVPNSERTTLRHKLTTLYDIDVENSNVRKVIDSYMSRAWRGHRATLHAYFKEIGGEADPTKAKTTPPSDVKKEDWEYLCDIWSEEKYL</sequence>
<accession>A0AAD5BXG9</accession>
<feature type="compositionally biased region" description="Basic and acidic residues" evidence="1">
    <location>
        <begin position="96"/>
        <end position="109"/>
    </location>
</feature>
<comment type="caution">
    <text evidence="2">The sequence shown here is derived from an EMBL/GenBank/DDBJ whole genome shotgun (WGS) entry which is preliminary data.</text>
</comment>
<dbReference type="AlphaFoldDB" id="A0AAD5BXG9"/>
<dbReference type="PANTHER" id="PTHR33499:SF11">
    <property type="entry name" value="NO APICAL MERISTEM-ASSOCIATED C-TERMINAL DOMAIN-CONTAINING PROTEIN"/>
    <property type="match status" value="1"/>
</dbReference>
<evidence type="ECO:0000313" key="3">
    <source>
        <dbReference type="Proteomes" id="UP001206925"/>
    </source>
</evidence>
<proteinExistence type="predicted"/>
<evidence type="ECO:0000256" key="1">
    <source>
        <dbReference type="SAM" id="MobiDB-lite"/>
    </source>
</evidence>
<gene>
    <name evidence="2" type="ORF">M8C21_020460</name>
</gene>
<protein>
    <submittedName>
        <fullName evidence="2">Uncharacterized protein</fullName>
    </submittedName>
</protein>
<name>A0AAD5BXG9_AMBAR</name>